<evidence type="ECO:0000256" key="1">
    <source>
        <dbReference type="ARBA" id="ARBA00022786"/>
    </source>
</evidence>
<reference evidence="4" key="1">
    <citation type="submission" date="2025-08" db="UniProtKB">
        <authorList>
            <consortium name="RefSeq"/>
        </authorList>
    </citation>
    <scope>IDENTIFICATION</scope>
</reference>
<evidence type="ECO:0000259" key="2">
    <source>
        <dbReference type="PROSITE" id="PS50181"/>
    </source>
</evidence>
<dbReference type="GO" id="GO:0019005">
    <property type="term" value="C:SCF ubiquitin ligase complex"/>
    <property type="evidence" value="ECO:0007669"/>
    <property type="project" value="TreeGrafter"/>
</dbReference>
<evidence type="ECO:0000313" key="4">
    <source>
        <dbReference type="RefSeq" id="XP_011642374.1"/>
    </source>
</evidence>
<dbReference type="CDD" id="cd09917">
    <property type="entry name" value="F-box_SF"/>
    <property type="match status" value="1"/>
</dbReference>
<dbReference type="InterPro" id="IPR006553">
    <property type="entry name" value="Leu-rich_rpt_Cys-con_subtyp"/>
</dbReference>
<dbReference type="PROSITE" id="PS50181">
    <property type="entry name" value="FBOX"/>
    <property type="match status" value="1"/>
</dbReference>
<name>A0A6I9WLD8_9HYME</name>
<dbReference type="Gene3D" id="3.80.10.10">
    <property type="entry name" value="Ribonuclease Inhibitor"/>
    <property type="match status" value="2"/>
</dbReference>
<dbReference type="KEGG" id="pbar:105430487"/>
<dbReference type="AlphaFoldDB" id="A0A6I9WLD8"/>
<dbReference type="GO" id="GO:0031146">
    <property type="term" value="P:SCF-dependent proteasomal ubiquitin-dependent protein catabolic process"/>
    <property type="evidence" value="ECO:0007669"/>
    <property type="project" value="TreeGrafter"/>
</dbReference>
<proteinExistence type="predicted"/>
<dbReference type="Pfam" id="PF12937">
    <property type="entry name" value="F-box-like"/>
    <property type="match status" value="1"/>
</dbReference>
<keyword evidence="1" id="KW-0833">Ubl conjugation pathway</keyword>
<evidence type="ECO:0000313" key="3">
    <source>
        <dbReference type="Proteomes" id="UP000504615"/>
    </source>
</evidence>
<dbReference type="InterPro" id="IPR001810">
    <property type="entry name" value="F-box_dom"/>
</dbReference>
<dbReference type="GeneID" id="105430487"/>
<dbReference type="SUPFAM" id="SSF81383">
    <property type="entry name" value="F-box domain"/>
    <property type="match status" value="1"/>
</dbReference>
<dbReference type="SMART" id="SM00367">
    <property type="entry name" value="LRR_CC"/>
    <property type="match status" value="4"/>
</dbReference>
<organism evidence="3 4">
    <name type="scientific">Pogonomyrmex barbatus</name>
    <name type="common">red harvester ant</name>
    <dbReference type="NCBI Taxonomy" id="144034"/>
    <lineage>
        <taxon>Eukaryota</taxon>
        <taxon>Metazoa</taxon>
        <taxon>Ecdysozoa</taxon>
        <taxon>Arthropoda</taxon>
        <taxon>Hexapoda</taxon>
        <taxon>Insecta</taxon>
        <taxon>Pterygota</taxon>
        <taxon>Neoptera</taxon>
        <taxon>Endopterygota</taxon>
        <taxon>Hymenoptera</taxon>
        <taxon>Apocrita</taxon>
        <taxon>Aculeata</taxon>
        <taxon>Formicoidea</taxon>
        <taxon>Formicidae</taxon>
        <taxon>Myrmicinae</taxon>
        <taxon>Pogonomyrmex</taxon>
    </lineage>
</organism>
<sequence length="431" mass="51249">MLKWMKEYGSIFINRYIINTQQFFKKHSKDIEFSSVEENESAELLCNNISSDEPKELLHDYFSELPVEVILKILKYLDLKSLYRMCRVNKYFNDLAQNPMLYTSFRLHSYELHCYKNVTGKDLLKLLETSRYKYLKKVEIDNTDRFSSWEVLSLILTYGSSLTCLYLCFTEDINIDNITSTISIKCKNLKELKISRCGKHITEKGFLCLANLQFLEYFALSQSYITTTTLCKIVRNNRRLRHLAITYSFSNIDLVDVFKKLKKYCPNLEIVDFHGYVNISTMRYFDQLSECKNLREVNFNSRYTRIYKTEDSASFRHFLSSCQYLEKICLRRYKGFTDHDLKALTLCKNLKYLDLMGIQTLTANTCHSIFKHCPKLEFINLTFCNNISDSFIKQWQEEHSHVTIRRMDEKDQLEDIFFPFDLVTNIRFYGI</sequence>
<protein>
    <submittedName>
        <fullName evidence="4">Uncharacterized protein LOC105430487</fullName>
    </submittedName>
</protein>
<dbReference type="RefSeq" id="XP_011642374.1">
    <property type="nucleotide sequence ID" value="XM_011644072.2"/>
</dbReference>
<dbReference type="OrthoDB" id="2153609at2759"/>
<feature type="domain" description="F-box" evidence="2">
    <location>
        <begin position="59"/>
        <end position="105"/>
    </location>
</feature>
<accession>A0A6I9WLD8</accession>
<dbReference type="Proteomes" id="UP000504615">
    <property type="component" value="Unplaced"/>
</dbReference>
<dbReference type="SMART" id="SM00256">
    <property type="entry name" value="FBOX"/>
    <property type="match status" value="1"/>
</dbReference>
<dbReference type="InterPro" id="IPR036047">
    <property type="entry name" value="F-box-like_dom_sf"/>
</dbReference>
<dbReference type="Gene3D" id="1.20.1280.50">
    <property type="match status" value="1"/>
</dbReference>
<gene>
    <name evidence="4" type="primary">LOC105430487</name>
</gene>
<dbReference type="InterPro" id="IPR032675">
    <property type="entry name" value="LRR_dom_sf"/>
</dbReference>
<dbReference type="SUPFAM" id="SSF52047">
    <property type="entry name" value="RNI-like"/>
    <property type="match status" value="1"/>
</dbReference>
<dbReference type="PANTHER" id="PTHR13318">
    <property type="entry name" value="PARTNER OF PAIRED, ISOFORM B-RELATED"/>
    <property type="match status" value="1"/>
</dbReference>
<dbReference type="PANTHER" id="PTHR13318:SF190">
    <property type="entry name" value="PARTNER OF PAIRED, ISOFORM B"/>
    <property type="match status" value="1"/>
</dbReference>
<keyword evidence="3" id="KW-1185">Reference proteome</keyword>